<sequence length="398" mass="42223">MSALEVLVAGGGIGGVAAALATARAGCEVRLYERAPVFSEVGAGIQLGPNATRVLIQWGLGDALKGVAAFPEALRVRDAASGAELGRLALGARMAARYGAPYATVHRADLHEVLTRALLQQERVHLCLDHAVVRCAVDADAVTLRTSRGVDVEGDVLVGADGVWSAVREQLLHDGPPRLTGHLAYRAMLRSDALPAGLRGNEVTAWLGPRLHVVQYPVRGGAWVNVVAIVLGSPPANAQDWDHGGHAADLARALGPLCAPLRALIDAAPEASVNPYVWRLWALAGRPPVRATNQLVRGRAVLLGDAAHPMVPFLAQGAGMAIEDAAELARAIGIDAVDVPTRLQRYALARWQRVARVQARAWRNGQIFHSTGLVRVGRDASMRLLGERLLDVPWLYGG</sequence>
<dbReference type="PANTHER" id="PTHR13789:SF318">
    <property type="entry name" value="GERANYLGERANYL DIPHOSPHATE REDUCTASE"/>
    <property type="match status" value="1"/>
</dbReference>
<dbReference type="InterPro" id="IPR036188">
    <property type="entry name" value="FAD/NAD-bd_sf"/>
</dbReference>
<dbReference type="InterPro" id="IPR002938">
    <property type="entry name" value="FAD-bd"/>
</dbReference>
<accession>A0ABW4KP27</accession>
<proteinExistence type="predicted"/>
<gene>
    <name evidence="7" type="ORF">ACFSF0_00670</name>
</gene>
<feature type="domain" description="FAD-binding" evidence="6">
    <location>
        <begin position="290"/>
        <end position="357"/>
    </location>
</feature>
<evidence type="ECO:0000259" key="6">
    <source>
        <dbReference type="Pfam" id="PF01494"/>
    </source>
</evidence>
<dbReference type="Gene3D" id="3.50.50.60">
    <property type="entry name" value="FAD/NAD(P)-binding domain"/>
    <property type="match status" value="1"/>
</dbReference>
<reference evidence="8" key="1">
    <citation type="journal article" date="2019" name="Int. J. Syst. Evol. Microbiol.">
        <title>The Global Catalogue of Microorganisms (GCM) 10K type strain sequencing project: providing services to taxonomists for standard genome sequencing and annotation.</title>
        <authorList>
            <consortium name="The Broad Institute Genomics Platform"/>
            <consortium name="The Broad Institute Genome Sequencing Center for Infectious Disease"/>
            <person name="Wu L."/>
            <person name="Ma J."/>
        </authorList>
    </citation>
    <scope>NUCLEOTIDE SEQUENCE [LARGE SCALE GENOMIC DNA]</scope>
    <source>
        <strain evidence="8">LMG 29247</strain>
    </source>
</reference>
<evidence type="ECO:0000256" key="1">
    <source>
        <dbReference type="ARBA" id="ARBA00001974"/>
    </source>
</evidence>
<dbReference type="InterPro" id="IPR050493">
    <property type="entry name" value="FAD-dep_Monooxygenase_BioMet"/>
</dbReference>
<keyword evidence="4" id="KW-0560">Oxidoreductase</keyword>
<evidence type="ECO:0000256" key="2">
    <source>
        <dbReference type="ARBA" id="ARBA00022630"/>
    </source>
</evidence>
<feature type="domain" description="FAD-binding" evidence="6">
    <location>
        <begin position="4"/>
        <end position="171"/>
    </location>
</feature>
<dbReference type="EMBL" id="JBHUEJ010000002">
    <property type="protein sequence ID" value="MFD1709111.1"/>
    <property type="molecule type" value="Genomic_DNA"/>
</dbReference>
<comment type="cofactor">
    <cofactor evidence="1">
        <name>FAD</name>
        <dbReference type="ChEBI" id="CHEBI:57692"/>
    </cofactor>
</comment>
<keyword evidence="5 7" id="KW-0503">Monooxygenase</keyword>
<name>A0ABW4KP27_9BURK</name>
<dbReference type="SUPFAM" id="SSF51905">
    <property type="entry name" value="FAD/NAD(P)-binding domain"/>
    <property type="match status" value="1"/>
</dbReference>
<dbReference type="SUPFAM" id="SSF54373">
    <property type="entry name" value="FAD-linked reductases, C-terminal domain"/>
    <property type="match status" value="1"/>
</dbReference>
<dbReference type="RefSeq" id="WP_147914145.1">
    <property type="nucleotide sequence ID" value="NZ_JBHUEJ010000002.1"/>
</dbReference>
<organism evidence="7 8">
    <name type="scientific">Ottowia flava</name>
    <dbReference type="NCBI Taxonomy" id="2675430"/>
    <lineage>
        <taxon>Bacteria</taxon>
        <taxon>Pseudomonadati</taxon>
        <taxon>Pseudomonadota</taxon>
        <taxon>Betaproteobacteria</taxon>
        <taxon>Burkholderiales</taxon>
        <taxon>Comamonadaceae</taxon>
        <taxon>Ottowia</taxon>
    </lineage>
</organism>
<comment type="caution">
    <text evidence="7">The sequence shown here is derived from an EMBL/GenBank/DDBJ whole genome shotgun (WGS) entry which is preliminary data.</text>
</comment>
<dbReference type="GO" id="GO:0004497">
    <property type="term" value="F:monooxygenase activity"/>
    <property type="evidence" value="ECO:0007669"/>
    <property type="project" value="UniProtKB-KW"/>
</dbReference>
<keyword evidence="8" id="KW-1185">Reference proteome</keyword>
<evidence type="ECO:0000256" key="3">
    <source>
        <dbReference type="ARBA" id="ARBA00022827"/>
    </source>
</evidence>
<keyword evidence="3" id="KW-0274">FAD</keyword>
<evidence type="ECO:0000256" key="5">
    <source>
        <dbReference type="ARBA" id="ARBA00023033"/>
    </source>
</evidence>
<evidence type="ECO:0000313" key="7">
    <source>
        <dbReference type="EMBL" id="MFD1709111.1"/>
    </source>
</evidence>
<dbReference type="PRINTS" id="PR00420">
    <property type="entry name" value="RNGMNOXGNASE"/>
</dbReference>
<keyword evidence="2" id="KW-0285">Flavoprotein</keyword>
<evidence type="ECO:0000256" key="4">
    <source>
        <dbReference type="ARBA" id="ARBA00023002"/>
    </source>
</evidence>
<dbReference type="Pfam" id="PF01494">
    <property type="entry name" value="FAD_binding_3"/>
    <property type="match status" value="2"/>
</dbReference>
<dbReference type="PANTHER" id="PTHR13789">
    <property type="entry name" value="MONOOXYGENASE"/>
    <property type="match status" value="1"/>
</dbReference>
<dbReference type="Proteomes" id="UP001597304">
    <property type="component" value="Unassembled WGS sequence"/>
</dbReference>
<evidence type="ECO:0000313" key="8">
    <source>
        <dbReference type="Proteomes" id="UP001597304"/>
    </source>
</evidence>
<protein>
    <submittedName>
        <fullName evidence="7">FAD-dependent monooxygenase</fullName>
    </submittedName>
</protein>